<organism evidence="6 7">
    <name type="scientific">Luteococcus sanguinis</name>
    <dbReference type="NCBI Taxonomy" id="174038"/>
    <lineage>
        <taxon>Bacteria</taxon>
        <taxon>Bacillati</taxon>
        <taxon>Actinomycetota</taxon>
        <taxon>Actinomycetes</taxon>
        <taxon>Propionibacteriales</taxon>
        <taxon>Propionibacteriaceae</taxon>
        <taxon>Luteococcus</taxon>
    </lineage>
</organism>
<keyword evidence="7" id="KW-1185">Reference proteome</keyword>
<dbReference type="EMBL" id="JBHSUA010000019">
    <property type="protein sequence ID" value="MFC6397314.1"/>
    <property type="molecule type" value="Genomic_DNA"/>
</dbReference>
<evidence type="ECO:0000256" key="2">
    <source>
        <dbReference type="ARBA" id="ARBA00022676"/>
    </source>
</evidence>
<dbReference type="PANTHER" id="PTHR11929">
    <property type="entry name" value="ALPHA- 1,3 -FUCOSYLTRANSFERASE"/>
    <property type="match status" value="1"/>
</dbReference>
<feature type="region of interest" description="Disordered" evidence="4">
    <location>
        <begin position="319"/>
        <end position="375"/>
    </location>
</feature>
<keyword evidence="3" id="KW-0808">Transferase</keyword>
<evidence type="ECO:0000313" key="6">
    <source>
        <dbReference type="EMBL" id="MFC6397314.1"/>
    </source>
</evidence>
<dbReference type="Gene3D" id="3.40.50.11660">
    <property type="entry name" value="Glycosyl transferase family 10, C-terminal domain"/>
    <property type="match status" value="1"/>
</dbReference>
<dbReference type="PANTHER" id="PTHR11929:SF194">
    <property type="entry name" value="ALPHA-(1,3)-FUCOSYLTRANSFERASE 10"/>
    <property type="match status" value="1"/>
</dbReference>
<dbReference type="InterPro" id="IPR055270">
    <property type="entry name" value="Glyco_tran_10_C"/>
</dbReference>
<name>A0ABW1X4A7_9ACTN</name>
<reference evidence="7" key="1">
    <citation type="journal article" date="2019" name="Int. J. Syst. Evol. Microbiol.">
        <title>The Global Catalogue of Microorganisms (GCM) 10K type strain sequencing project: providing services to taxonomists for standard genome sequencing and annotation.</title>
        <authorList>
            <consortium name="The Broad Institute Genomics Platform"/>
            <consortium name="The Broad Institute Genome Sequencing Center for Infectious Disease"/>
            <person name="Wu L."/>
            <person name="Ma J."/>
        </authorList>
    </citation>
    <scope>NUCLEOTIDE SEQUENCE [LARGE SCALE GENOMIC DNA]</scope>
    <source>
        <strain evidence="7">CGMCC 1.15277</strain>
    </source>
</reference>
<gene>
    <name evidence="6" type="ORF">ACFP57_10020</name>
</gene>
<evidence type="ECO:0000313" key="7">
    <source>
        <dbReference type="Proteomes" id="UP001596266"/>
    </source>
</evidence>
<dbReference type="SUPFAM" id="SSF53756">
    <property type="entry name" value="UDP-Glycosyltransferase/glycogen phosphorylase"/>
    <property type="match status" value="1"/>
</dbReference>
<evidence type="ECO:0000256" key="3">
    <source>
        <dbReference type="ARBA" id="ARBA00022679"/>
    </source>
</evidence>
<evidence type="ECO:0000256" key="1">
    <source>
        <dbReference type="ARBA" id="ARBA00008919"/>
    </source>
</evidence>
<dbReference type="InterPro" id="IPR038577">
    <property type="entry name" value="GT10-like_C_sf"/>
</dbReference>
<protein>
    <submittedName>
        <fullName evidence="6">Glycosyltransferase family 10 domain-containing protein</fullName>
    </submittedName>
</protein>
<evidence type="ECO:0000256" key="4">
    <source>
        <dbReference type="SAM" id="MobiDB-lite"/>
    </source>
</evidence>
<dbReference type="Proteomes" id="UP001596266">
    <property type="component" value="Unassembled WGS sequence"/>
</dbReference>
<sequence length="398" mass="44398">MSKVYLHRPDNVLTYGHTKDALARAGYEITDDLAAADWALTSFNDALPALVGKVPKVLAATIEPRPLFGRPRREVVQGTDIRTYDLSLGDFADVWQFFIEFDDAQFADFDWGRATKQACMVAGNTQQNWKRVEGDLVQARLQLAQEGVARGLLDIYGKGWEPLPTLGMHRGGDGERSWTQIKIDLLQEYRFNSALENTYLPDYVTEKFWHAVKGACVPIYLGSTWMDRLVDPSLYIDLRRHDSAASVYDELQGWDEPRAREAVNALQARTKELCEQHREGIRSHRRLWAEQLVNTMVDADQLAAKESGPWATIWPAAAGGAKPTVTTPQPTTPQPIAAPTKPQPAPAAPKSPSQPKAAKPVKEPSAKRALKQATDANLVAARATRKAIVRRVQKLRER</sequence>
<keyword evidence="2" id="KW-0328">Glycosyltransferase</keyword>
<comment type="caution">
    <text evidence="6">The sequence shown here is derived from an EMBL/GenBank/DDBJ whole genome shotgun (WGS) entry which is preliminary data.</text>
</comment>
<proteinExistence type="inferred from homology"/>
<feature type="compositionally biased region" description="Low complexity" evidence="4">
    <location>
        <begin position="321"/>
        <end position="340"/>
    </location>
</feature>
<comment type="similarity">
    <text evidence="1">Belongs to the glycosyltransferase 10 family.</text>
</comment>
<dbReference type="InterPro" id="IPR001503">
    <property type="entry name" value="Glyco_trans_10"/>
</dbReference>
<evidence type="ECO:0000259" key="5">
    <source>
        <dbReference type="Pfam" id="PF00852"/>
    </source>
</evidence>
<dbReference type="Pfam" id="PF00852">
    <property type="entry name" value="Glyco_transf_10"/>
    <property type="match status" value="1"/>
</dbReference>
<feature type="domain" description="Fucosyltransferase C-terminal" evidence="5">
    <location>
        <begin position="153"/>
        <end position="254"/>
    </location>
</feature>
<accession>A0ABW1X4A7</accession>
<dbReference type="RefSeq" id="WP_343886564.1">
    <property type="nucleotide sequence ID" value="NZ_BAAAKI010000016.1"/>
</dbReference>